<dbReference type="EMBL" id="KV423942">
    <property type="protein sequence ID" value="KZT59308.1"/>
    <property type="molecule type" value="Genomic_DNA"/>
</dbReference>
<reference evidence="3 4" key="1">
    <citation type="journal article" date="2016" name="Mol. Biol. Evol.">
        <title>Comparative Genomics of Early-Diverging Mushroom-Forming Fungi Provides Insights into the Origins of Lignocellulose Decay Capabilities.</title>
        <authorList>
            <person name="Nagy L.G."/>
            <person name="Riley R."/>
            <person name="Tritt A."/>
            <person name="Adam C."/>
            <person name="Daum C."/>
            <person name="Floudas D."/>
            <person name="Sun H."/>
            <person name="Yadav J.S."/>
            <person name="Pangilinan J."/>
            <person name="Larsson K.H."/>
            <person name="Matsuura K."/>
            <person name="Barry K."/>
            <person name="Labutti K."/>
            <person name="Kuo R."/>
            <person name="Ohm R.A."/>
            <person name="Bhattacharya S.S."/>
            <person name="Shirouzu T."/>
            <person name="Yoshinaga Y."/>
            <person name="Martin F.M."/>
            <person name="Grigoriev I.V."/>
            <person name="Hibbett D.S."/>
        </authorList>
    </citation>
    <scope>NUCLEOTIDE SEQUENCE [LARGE SCALE GENOMIC DNA]</scope>
    <source>
        <strain evidence="3 4">HHB12733</strain>
    </source>
</reference>
<name>A0A165HHJ1_9BASI</name>
<feature type="region of interest" description="Disordered" evidence="1">
    <location>
        <begin position="220"/>
        <end position="248"/>
    </location>
</feature>
<keyword evidence="2" id="KW-1133">Transmembrane helix</keyword>
<evidence type="ECO:0000313" key="4">
    <source>
        <dbReference type="Proteomes" id="UP000076842"/>
    </source>
</evidence>
<dbReference type="InParanoid" id="A0A165HHJ1"/>
<proteinExistence type="predicted"/>
<organism evidence="3 4">
    <name type="scientific">Calocera cornea HHB12733</name>
    <dbReference type="NCBI Taxonomy" id="1353952"/>
    <lineage>
        <taxon>Eukaryota</taxon>
        <taxon>Fungi</taxon>
        <taxon>Dikarya</taxon>
        <taxon>Basidiomycota</taxon>
        <taxon>Agaricomycotina</taxon>
        <taxon>Dacrymycetes</taxon>
        <taxon>Dacrymycetales</taxon>
        <taxon>Dacrymycetaceae</taxon>
        <taxon>Calocera</taxon>
    </lineage>
</organism>
<feature type="transmembrane region" description="Helical" evidence="2">
    <location>
        <begin position="138"/>
        <end position="165"/>
    </location>
</feature>
<evidence type="ECO:0000313" key="3">
    <source>
        <dbReference type="EMBL" id="KZT59308.1"/>
    </source>
</evidence>
<gene>
    <name evidence="3" type="ORF">CALCODRAFT_200758</name>
</gene>
<keyword evidence="4" id="KW-1185">Reference proteome</keyword>
<dbReference type="Proteomes" id="UP000076842">
    <property type="component" value="Unassembled WGS sequence"/>
</dbReference>
<feature type="region of interest" description="Disordered" evidence="1">
    <location>
        <begin position="261"/>
        <end position="284"/>
    </location>
</feature>
<dbReference type="AlphaFoldDB" id="A0A165HHJ1"/>
<accession>A0A165HHJ1</accession>
<keyword evidence="2" id="KW-0472">Membrane</keyword>
<sequence>MPQSYPAAPRSTFPFRLRASGYDRPSPLRRQAAQAARGSRSSRSSTAYQMSSPIPRACNLISASCRSSSALRCRSSYRRCRSTSAEVVDALALPVRGTGETVLLRARAEGRERALMLCPRLLVGRHVVHHLEVSLRSLVLVLVLVLLHFLHLLIVVVLSFAGTVVHREGRGAARVRLRTRLPPAPDPDPEGRVRVRECAALVRGAAPPPAAAPLAHHRARGAAPARHTQAGARASLHGSTRRAAPAPLAGERADLLERRARGGAPGAHRGGRGREGVGVGVGVG</sequence>
<keyword evidence="2" id="KW-0812">Transmembrane</keyword>
<evidence type="ECO:0000256" key="2">
    <source>
        <dbReference type="SAM" id="Phobius"/>
    </source>
</evidence>
<protein>
    <submittedName>
        <fullName evidence="3">Uncharacterized protein</fullName>
    </submittedName>
</protein>
<evidence type="ECO:0000256" key="1">
    <source>
        <dbReference type="SAM" id="MobiDB-lite"/>
    </source>
</evidence>